<reference evidence="2 3" key="1">
    <citation type="journal article" date="2018" name="J. Microbiol.">
        <title>Bacillus spongiae sp. nov., isolated from sponge of Jeju Island.</title>
        <authorList>
            <person name="Lee G.E."/>
            <person name="Im W.T."/>
            <person name="Park J.S."/>
        </authorList>
    </citation>
    <scope>NUCLEOTIDE SEQUENCE [LARGE SCALE GENOMIC DNA]</scope>
    <source>
        <strain evidence="2 3">135PIL107-10</strain>
    </source>
</reference>
<dbReference type="EMBL" id="JBBAXC010000022">
    <property type="protein sequence ID" value="MEI5909247.1"/>
    <property type="molecule type" value="Genomic_DNA"/>
</dbReference>
<protein>
    <submittedName>
        <fullName evidence="2">NosD domain-containing protein</fullName>
    </submittedName>
</protein>
<comment type="caution">
    <text evidence="2">The sequence shown here is derived from an EMBL/GenBank/DDBJ whole genome shotgun (WGS) entry which is preliminary data.</text>
</comment>
<organism evidence="2 3">
    <name type="scientific">Bacillus spongiae</name>
    <dbReference type="NCBI Taxonomy" id="2683610"/>
    <lineage>
        <taxon>Bacteria</taxon>
        <taxon>Bacillati</taxon>
        <taxon>Bacillota</taxon>
        <taxon>Bacilli</taxon>
        <taxon>Bacillales</taxon>
        <taxon>Bacillaceae</taxon>
        <taxon>Bacillus</taxon>
    </lineage>
</organism>
<dbReference type="Gene3D" id="2.160.20.10">
    <property type="entry name" value="Single-stranded right-handed beta-helix, Pectin lyase-like"/>
    <property type="match status" value="1"/>
</dbReference>
<sequence>MTIHVVPTDFATVQDAITNANPGDSIHILAGIYDGFTVTDDKPRLKIYGCGNEKTIIFGNHIVAVNAEKTELQKLTVRDFNGDGIKVNSSFNFLHQVKSIGNENDGFEINGDHNFISDCSSSFNRDDGFDVNGNSNCIVDCHSLNNRQGGFCIDGNANFVLNNIAKENGSNQTQHFGFLLENNDENTDGGAFNFLFGNTARKNIGAGIVCEGADNNSIKKNRICKNESSGILLTSQADQNVIDTNTIRNNGTGGSGSGIFIADGAGGADKENAIKFNRVKKNVELDIKIEGPVEENIFDGNKCDNSNGNVCN</sequence>
<evidence type="ECO:0000313" key="2">
    <source>
        <dbReference type="EMBL" id="MEI5909247.1"/>
    </source>
</evidence>
<keyword evidence="3" id="KW-1185">Reference proteome</keyword>
<dbReference type="InterPro" id="IPR007742">
    <property type="entry name" value="NosD_dom"/>
</dbReference>
<evidence type="ECO:0000259" key="1">
    <source>
        <dbReference type="Pfam" id="PF05048"/>
    </source>
</evidence>
<dbReference type="SMART" id="SM00710">
    <property type="entry name" value="PbH1"/>
    <property type="match status" value="6"/>
</dbReference>
<accession>A0ABU8HIY9</accession>
<feature type="domain" description="Periplasmic copper-binding protein NosD beta helix" evidence="1">
    <location>
        <begin position="77"/>
        <end position="242"/>
    </location>
</feature>
<dbReference type="InterPro" id="IPR012334">
    <property type="entry name" value="Pectin_lyas_fold"/>
</dbReference>
<dbReference type="SUPFAM" id="SSF51126">
    <property type="entry name" value="Pectin lyase-like"/>
    <property type="match status" value="1"/>
</dbReference>
<dbReference type="InterPro" id="IPR006626">
    <property type="entry name" value="PbH1"/>
</dbReference>
<name>A0ABU8HIY9_9BACI</name>
<proteinExistence type="predicted"/>
<evidence type="ECO:0000313" key="3">
    <source>
        <dbReference type="Proteomes" id="UP001312865"/>
    </source>
</evidence>
<gene>
    <name evidence="2" type="ORF">WAK64_19535</name>
</gene>
<dbReference type="Proteomes" id="UP001312865">
    <property type="component" value="Unassembled WGS sequence"/>
</dbReference>
<dbReference type="RefSeq" id="WP_336588687.1">
    <property type="nucleotide sequence ID" value="NZ_JBBAXC010000022.1"/>
</dbReference>
<dbReference type="InterPro" id="IPR011050">
    <property type="entry name" value="Pectin_lyase_fold/virulence"/>
</dbReference>
<dbReference type="Pfam" id="PF05048">
    <property type="entry name" value="NosD"/>
    <property type="match status" value="1"/>
</dbReference>